<feature type="domain" description="EF-hand" evidence="5">
    <location>
        <begin position="413"/>
        <end position="445"/>
    </location>
</feature>
<feature type="domain" description="EH" evidence="4">
    <location>
        <begin position="6"/>
        <end position="96"/>
    </location>
</feature>
<feature type="region of interest" description="Disordered" evidence="3">
    <location>
        <begin position="472"/>
        <end position="519"/>
    </location>
</feature>
<feature type="region of interest" description="Disordered" evidence="3">
    <location>
        <begin position="753"/>
        <end position="785"/>
    </location>
</feature>
<feature type="compositionally biased region" description="Basic and acidic residues" evidence="3">
    <location>
        <begin position="765"/>
        <end position="782"/>
    </location>
</feature>
<dbReference type="SUPFAM" id="SSF47473">
    <property type="entry name" value="EF-hand"/>
    <property type="match status" value="2"/>
</dbReference>
<dbReference type="Gene3D" id="1.10.238.10">
    <property type="entry name" value="EF-hand"/>
    <property type="match status" value="2"/>
</dbReference>
<feature type="domain" description="EF-hand" evidence="5">
    <location>
        <begin position="376"/>
        <end position="411"/>
    </location>
</feature>
<feature type="coiled-coil region" evidence="2">
    <location>
        <begin position="530"/>
        <end position="568"/>
    </location>
</feature>
<protein>
    <submittedName>
        <fullName evidence="6">Eh domain-containing protein 2</fullName>
    </submittedName>
</protein>
<dbReference type="InterPro" id="IPR000261">
    <property type="entry name" value="EH_dom"/>
</dbReference>
<dbReference type="Proteomes" id="UP000237347">
    <property type="component" value="Unassembled WGS sequence"/>
</dbReference>
<dbReference type="PANTHER" id="PTHR11216">
    <property type="entry name" value="EH DOMAIN"/>
    <property type="match status" value="1"/>
</dbReference>
<feature type="compositionally biased region" description="Polar residues" evidence="3">
    <location>
        <begin position="755"/>
        <end position="764"/>
    </location>
</feature>
<accession>A0AAW0IMF7</accession>
<evidence type="ECO:0000313" key="7">
    <source>
        <dbReference type="Proteomes" id="UP000237347"/>
    </source>
</evidence>
<evidence type="ECO:0000256" key="1">
    <source>
        <dbReference type="ARBA" id="ARBA00022837"/>
    </source>
</evidence>
<comment type="caution">
    <text evidence="6">The sequence shown here is derived from an EMBL/GenBank/DDBJ whole genome shotgun (WGS) entry which is preliminary data.</text>
</comment>
<dbReference type="GO" id="GO:0005634">
    <property type="term" value="C:nucleus"/>
    <property type="evidence" value="ECO:0007669"/>
    <property type="project" value="TreeGrafter"/>
</dbReference>
<feature type="coiled-coil region" evidence="2">
    <location>
        <begin position="610"/>
        <end position="648"/>
    </location>
</feature>
<dbReference type="GO" id="GO:0005737">
    <property type="term" value="C:cytoplasm"/>
    <property type="evidence" value="ECO:0007669"/>
    <property type="project" value="TreeGrafter"/>
</dbReference>
<name>A0AAW0IMF7_QUESU</name>
<dbReference type="PROSITE" id="PS50222">
    <property type="entry name" value="EF_HAND_2"/>
    <property type="match status" value="4"/>
</dbReference>
<organism evidence="6 7">
    <name type="scientific">Quercus suber</name>
    <name type="common">Cork oak</name>
    <dbReference type="NCBI Taxonomy" id="58331"/>
    <lineage>
        <taxon>Eukaryota</taxon>
        <taxon>Viridiplantae</taxon>
        <taxon>Streptophyta</taxon>
        <taxon>Embryophyta</taxon>
        <taxon>Tracheophyta</taxon>
        <taxon>Spermatophyta</taxon>
        <taxon>Magnoliopsida</taxon>
        <taxon>eudicotyledons</taxon>
        <taxon>Gunneridae</taxon>
        <taxon>Pentapetalae</taxon>
        <taxon>rosids</taxon>
        <taxon>fabids</taxon>
        <taxon>Fagales</taxon>
        <taxon>Fagaceae</taxon>
        <taxon>Quercus</taxon>
    </lineage>
</organism>
<dbReference type="SMART" id="SM00027">
    <property type="entry name" value="EH"/>
    <property type="match status" value="2"/>
</dbReference>
<dbReference type="GO" id="GO:0016197">
    <property type="term" value="P:endosomal transport"/>
    <property type="evidence" value="ECO:0007669"/>
    <property type="project" value="TreeGrafter"/>
</dbReference>
<evidence type="ECO:0000256" key="3">
    <source>
        <dbReference type="SAM" id="MobiDB-lite"/>
    </source>
</evidence>
<reference evidence="6 7" key="1">
    <citation type="journal article" date="2018" name="Sci. Data">
        <title>The draft genome sequence of cork oak.</title>
        <authorList>
            <person name="Ramos A.M."/>
            <person name="Usie A."/>
            <person name="Barbosa P."/>
            <person name="Barros P.M."/>
            <person name="Capote T."/>
            <person name="Chaves I."/>
            <person name="Simoes F."/>
            <person name="Abreu I."/>
            <person name="Carrasquinho I."/>
            <person name="Faro C."/>
            <person name="Guimaraes J.B."/>
            <person name="Mendonca D."/>
            <person name="Nobrega F."/>
            <person name="Rodrigues L."/>
            <person name="Saibo N.J.M."/>
            <person name="Varela M.C."/>
            <person name="Egas C."/>
            <person name="Matos J."/>
            <person name="Miguel C.M."/>
            <person name="Oliveira M.M."/>
            <person name="Ricardo C.P."/>
            <person name="Goncalves S."/>
        </authorList>
    </citation>
    <scope>NUCLEOTIDE SEQUENCE [LARGE SCALE GENOMIC DNA]</scope>
    <source>
        <strain evidence="7">cv. HL8</strain>
    </source>
</reference>
<dbReference type="FunFam" id="1.10.238.10:FF:000350">
    <property type="entry name" value="Calcium-binding EF hand family protein"/>
    <property type="match status" value="1"/>
</dbReference>
<dbReference type="GO" id="GO:0005886">
    <property type="term" value="C:plasma membrane"/>
    <property type="evidence" value="ECO:0007669"/>
    <property type="project" value="TreeGrafter"/>
</dbReference>
<dbReference type="InterPro" id="IPR011992">
    <property type="entry name" value="EF-hand-dom_pair"/>
</dbReference>
<dbReference type="GO" id="GO:0005509">
    <property type="term" value="F:calcium ion binding"/>
    <property type="evidence" value="ECO:0007669"/>
    <property type="project" value="InterPro"/>
</dbReference>
<feature type="compositionally biased region" description="Polar residues" evidence="3">
    <location>
        <begin position="307"/>
        <end position="320"/>
    </location>
</feature>
<feature type="domain" description="EF-hand" evidence="5">
    <location>
        <begin position="5"/>
        <end position="40"/>
    </location>
</feature>
<evidence type="ECO:0000313" key="6">
    <source>
        <dbReference type="EMBL" id="KAK7815432.1"/>
    </source>
</evidence>
<dbReference type="EMBL" id="PKMF04001005">
    <property type="protein sequence ID" value="KAK7815432.1"/>
    <property type="molecule type" value="Genomic_DNA"/>
</dbReference>
<evidence type="ECO:0000259" key="5">
    <source>
        <dbReference type="PROSITE" id="PS50222"/>
    </source>
</evidence>
<dbReference type="PROSITE" id="PS50031">
    <property type="entry name" value="EH"/>
    <property type="match status" value="2"/>
</dbReference>
<gene>
    <name evidence="6" type="primary">EHD2_0</name>
    <name evidence="6" type="ORF">CFP56_001567</name>
</gene>
<feature type="domain" description="EH" evidence="4">
    <location>
        <begin position="377"/>
        <end position="460"/>
    </location>
</feature>
<dbReference type="InterPro" id="IPR018247">
    <property type="entry name" value="EF_Hand_1_Ca_BS"/>
</dbReference>
<feature type="compositionally biased region" description="Polar residues" evidence="3">
    <location>
        <begin position="496"/>
        <end position="509"/>
    </location>
</feature>
<dbReference type="GO" id="GO:0006897">
    <property type="term" value="P:endocytosis"/>
    <property type="evidence" value="ECO:0007669"/>
    <property type="project" value="TreeGrafter"/>
</dbReference>
<sequence>MAGQNPMDQFEVYFRRADLDGDGRISGAEAVSFFQGSNLTKQVLAQIWMHADQSKTGFLGRAEFYNALRLVTVAQSKRELTPDIVKAALYGPAAAKIPPPKINLPATPTPQMNSMVAAPAPQMGPVAPTSSQNLGFRAQGVPNPSMNQHYFPQQNQVIRPPQVMPSSTASLPPQSIASLEPNRGGNMLGANVPNSNISNDWLGGRTGAVPNGPRGVSPSMPLPTSQLQAPVSMASPVSMGSQPTANASKALAVSGNGFASDPISGVDMFSAISSGTKKEPSGPSYSSSGAPASSAISPVSSGPQPLAKQSSLDSLQSAFSMQPAGGQIPRTQSSFSPSQQVSAQGSSPLASSGISVGPGNSTPDNSQLSWPKMKPSDVQKYTKVFMEVDTDRDGKITGEQARNLFLSWRLPREVLKQVWDLSDQDNDSMLSLREFCCALYMMERYREGRPLPAVLPSNIMYDETLLSLTGQPKVSGPRAIQPNQQKPGAPALEDSFLNQHDTGGQNAANSKPREATTAGEKAFSLCDNKLNEITERASADKREAESLIKKYEEKHKQVAEIASKLTIEEARFRDIQVQQTEILDSKEKLEFYRTKMQELVLYKRRCDNKLNEITERASADKREAESLIKKYEEKHKQVAEIASKLTIEEARFRDIQERKKELHQAIVNMEHGGSSDGILQVRADRLQSDLEELLKALTERCKKHGLDIKSTALIELPIGWEPGIQEGAAVWDEEWDKFEDEGFANDLTLDAKNVSGPSKPQSASVHKEKVSGNGRESTRSFDESTWGAFDNNDDVDSVWGFNPNHTKDSDTEKHKDIFGSNDFGVSPVRTGFSHTESTFQTKSPFSFEDSVPGTPMSKFSNSPRYSDVGDHFFDNSSRFDSFSMHDGGFSPRDKFTRFDSMNSTKDFGRFDSMNTSKDYGRFDYTNTSKDFSRFDSMNSSKDFGRFDSTNTSKDFSRFDSMNTSKDFGYGGKHTRFDSMSSTQDFGYSGEKHTRFDSMSSTKDFGHSSAFSFDEADPFGSSGPFKRRLKGINSISFWALEPNNEGVAFADGDH</sequence>
<keyword evidence="7" id="KW-1185">Reference proteome</keyword>
<dbReference type="InterPro" id="IPR002048">
    <property type="entry name" value="EF_hand_dom"/>
</dbReference>
<dbReference type="PROSITE" id="PS00018">
    <property type="entry name" value="EF_HAND_1"/>
    <property type="match status" value="1"/>
</dbReference>
<proteinExistence type="predicted"/>
<feature type="compositionally biased region" description="Low complexity" evidence="3">
    <location>
        <begin position="281"/>
        <end position="303"/>
    </location>
</feature>
<dbReference type="AlphaFoldDB" id="A0AAW0IMF7"/>
<dbReference type="Pfam" id="PF12763">
    <property type="entry name" value="EH"/>
    <property type="match status" value="2"/>
</dbReference>
<feature type="region of interest" description="Disordered" evidence="3">
    <location>
        <begin position="206"/>
        <end position="243"/>
    </location>
</feature>
<keyword evidence="2" id="KW-0175">Coiled coil</keyword>
<evidence type="ECO:0000256" key="2">
    <source>
        <dbReference type="SAM" id="Coils"/>
    </source>
</evidence>
<feature type="compositionally biased region" description="Polar residues" evidence="3">
    <location>
        <begin position="329"/>
        <end position="369"/>
    </location>
</feature>
<dbReference type="PANTHER" id="PTHR11216:SF137">
    <property type="entry name" value="CALCIUM-BINDING EF HAND FAMILY PROTEIN"/>
    <property type="match status" value="1"/>
</dbReference>
<evidence type="ECO:0000259" key="4">
    <source>
        <dbReference type="PROSITE" id="PS50031"/>
    </source>
</evidence>
<feature type="domain" description="EF-hand" evidence="5">
    <location>
        <begin position="41"/>
        <end position="74"/>
    </location>
</feature>
<keyword evidence="1" id="KW-0106">Calcium</keyword>
<feature type="region of interest" description="Disordered" evidence="3">
    <location>
        <begin position="274"/>
        <end position="374"/>
    </location>
</feature>
<dbReference type="SMART" id="SM00054">
    <property type="entry name" value="EFh"/>
    <property type="match status" value="4"/>
</dbReference>
<dbReference type="CDD" id="cd00052">
    <property type="entry name" value="EH"/>
    <property type="match status" value="2"/>
</dbReference>